<dbReference type="KEGG" id="lhb:D1010_13990"/>
<dbReference type="Proteomes" id="UP000326779">
    <property type="component" value="Chromosome"/>
</dbReference>
<reference evidence="1 2" key="1">
    <citation type="submission" date="2019-10" db="EMBL/GenBank/DDBJ databases">
        <title>The completed genome of Lactobacillus harbinensis M1.</title>
        <authorList>
            <person name="Zheng Y."/>
        </authorList>
    </citation>
    <scope>NUCLEOTIDE SEQUENCE [LARGE SCALE GENOMIC DNA]</scope>
    <source>
        <strain evidence="1 2">M1</strain>
    </source>
</reference>
<name>A0A510U0V1_9LACO</name>
<organism evidence="1 2">
    <name type="scientific">Schleiferilactobacillus harbinensis</name>
    <dbReference type="NCBI Taxonomy" id="304207"/>
    <lineage>
        <taxon>Bacteria</taxon>
        <taxon>Bacillati</taxon>
        <taxon>Bacillota</taxon>
        <taxon>Bacilli</taxon>
        <taxon>Lactobacillales</taxon>
        <taxon>Lactobacillaceae</taxon>
        <taxon>Schleiferilactobacillus</taxon>
    </lineage>
</organism>
<gene>
    <name evidence="1" type="ORF">D1010_13990</name>
</gene>
<protein>
    <submittedName>
        <fullName evidence="1">Uncharacterized protein</fullName>
    </submittedName>
</protein>
<dbReference type="RefSeq" id="WP_146995039.1">
    <property type="nucleotide sequence ID" value="NZ_BJTX01000052.1"/>
</dbReference>
<accession>A0A510U0V1</accession>
<sequence>MQTEKNFKQRTLQPRVFLIIAIFAFSTQFVRPLVPQLSDWWFVLLWIVLCIVAVIVFGITVTRVIVPQTMVYDQTSVTLEAMVFVGLSTLILQNPTITSTWLFALIWSITCLLFIFIIDWIPRLPKYWYDKQLPIMLIFAGTVGFVHRLLPLLHRWPFFIGWIALGTYVGIHVDLFLTHRRHRRPIR</sequence>
<dbReference type="EMBL" id="CP045143">
    <property type="protein sequence ID" value="QFR24394.1"/>
    <property type="molecule type" value="Genomic_DNA"/>
</dbReference>
<evidence type="ECO:0000313" key="1">
    <source>
        <dbReference type="EMBL" id="QFR24394.1"/>
    </source>
</evidence>
<proteinExistence type="predicted"/>
<evidence type="ECO:0000313" key="2">
    <source>
        <dbReference type="Proteomes" id="UP000326779"/>
    </source>
</evidence>
<dbReference type="AlphaFoldDB" id="A0A510U0V1"/>